<proteinExistence type="predicted"/>
<feature type="region of interest" description="Disordered" evidence="1">
    <location>
        <begin position="226"/>
        <end position="269"/>
    </location>
</feature>
<evidence type="ECO:0000313" key="2">
    <source>
        <dbReference type="EMBL" id="EJX03106.1"/>
    </source>
</evidence>
<reference evidence="2" key="1">
    <citation type="journal article" date="2012" name="PLoS ONE">
        <title>Gene sets for utilization of primary and secondary nutrition supplies in the distal gut of endangered iberian lynx.</title>
        <authorList>
            <person name="Alcaide M."/>
            <person name="Messina E."/>
            <person name="Richter M."/>
            <person name="Bargiela R."/>
            <person name="Peplies J."/>
            <person name="Huws S.A."/>
            <person name="Newbold C.J."/>
            <person name="Golyshin P.N."/>
            <person name="Simon M.A."/>
            <person name="Lopez G."/>
            <person name="Yakimov M.M."/>
            <person name="Ferrer M."/>
        </authorList>
    </citation>
    <scope>NUCLEOTIDE SEQUENCE</scope>
</reference>
<feature type="compositionally biased region" description="Basic and acidic residues" evidence="1">
    <location>
        <begin position="226"/>
        <end position="238"/>
    </location>
</feature>
<accession>J9CSE0</accession>
<protein>
    <submittedName>
        <fullName evidence="2">Uncharacterized protein</fullName>
    </submittedName>
</protein>
<evidence type="ECO:0000256" key="1">
    <source>
        <dbReference type="SAM" id="MobiDB-lite"/>
    </source>
</evidence>
<gene>
    <name evidence="2" type="ORF">EVA_08797</name>
</gene>
<comment type="caution">
    <text evidence="2">The sequence shown here is derived from an EMBL/GenBank/DDBJ whole genome shotgun (WGS) entry which is preliminary data.</text>
</comment>
<dbReference type="EMBL" id="AMCI01002300">
    <property type="protein sequence ID" value="EJX03106.1"/>
    <property type="molecule type" value="Genomic_DNA"/>
</dbReference>
<name>J9CSE0_9ZZZZ</name>
<feature type="compositionally biased region" description="Polar residues" evidence="1">
    <location>
        <begin position="243"/>
        <end position="253"/>
    </location>
</feature>
<dbReference type="AlphaFoldDB" id="J9CSE0"/>
<sequence>MIIVIYKGKFAVQWLMKYFNNMADETTPKNKRDGLTARLKKKYPDRDWPDDEALFGQISDDYDEYDQAIGRYKEQEGKLTDLFAKDPRNAQFLVDMARGDDPWIAVIKRLGVDGVTELINDPEKQEAYAKANQDYVDRLAEEQTIKKEYDKNFSESLQTLEKVQQEQGLDDDTIDAAYELIGRISNDATLGKISEETVLMALKAVKHDADVETASREGLIAGKNYKAEENLRKPKKGDGTPYLQGSNNAPTQGQRKRRKNMFELANEAN</sequence>
<organism evidence="2">
    <name type="scientific">gut metagenome</name>
    <dbReference type="NCBI Taxonomy" id="749906"/>
    <lineage>
        <taxon>unclassified sequences</taxon>
        <taxon>metagenomes</taxon>
        <taxon>organismal metagenomes</taxon>
    </lineage>
</organism>